<dbReference type="Proteomes" id="UP000295701">
    <property type="component" value="Unassembled WGS sequence"/>
</dbReference>
<evidence type="ECO:0000256" key="4">
    <source>
        <dbReference type="ARBA" id="ARBA00022645"/>
    </source>
</evidence>
<dbReference type="OrthoDB" id="9795979at2"/>
<evidence type="ECO:0000256" key="1">
    <source>
        <dbReference type="ARBA" id="ARBA00004752"/>
    </source>
</evidence>
<feature type="signal peptide" evidence="16">
    <location>
        <begin position="1"/>
        <end position="21"/>
    </location>
</feature>
<feature type="binding site" evidence="13">
    <location>
        <position position="218"/>
    </location>
    <ligand>
        <name>substrate</name>
    </ligand>
</feature>
<keyword evidence="4 18" id="KW-0121">Carboxypeptidase</keyword>
<evidence type="ECO:0000259" key="17">
    <source>
        <dbReference type="SMART" id="SM00936"/>
    </source>
</evidence>
<evidence type="ECO:0000256" key="8">
    <source>
        <dbReference type="ARBA" id="ARBA00022960"/>
    </source>
</evidence>
<dbReference type="InterPro" id="IPR018044">
    <property type="entry name" value="Peptidase_S11"/>
</dbReference>
<dbReference type="PRINTS" id="PR00725">
    <property type="entry name" value="DADACBPTASE1"/>
</dbReference>
<dbReference type="Pfam" id="PF07943">
    <property type="entry name" value="PBP5_C"/>
    <property type="match status" value="1"/>
</dbReference>
<feature type="region of interest" description="Disordered" evidence="15">
    <location>
        <begin position="383"/>
        <end position="416"/>
    </location>
</feature>
<evidence type="ECO:0000256" key="9">
    <source>
        <dbReference type="ARBA" id="ARBA00022984"/>
    </source>
</evidence>
<feature type="domain" description="Peptidase S11 D-Ala-D-Ala carboxypeptidase A C-terminal" evidence="17">
    <location>
        <begin position="268"/>
        <end position="358"/>
    </location>
</feature>
<dbReference type="PANTHER" id="PTHR21581">
    <property type="entry name" value="D-ALANYL-D-ALANINE CARBOXYPEPTIDASE"/>
    <property type="match status" value="1"/>
</dbReference>
<keyword evidence="8" id="KW-0133">Cell shape</keyword>
<dbReference type="EMBL" id="SNAA01000005">
    <property type="protein sequence ID" value="TDL81275.1"/>
    <property type="molecule type" value="Genomic_DNA"/>
</dbReference>
<evidence type="ECO:0000313" key="18">
    <source>
        <dbReference type="EMBL" id="TDL81275.1"/>
    </source>
</evidence>
<feature type="chain" id="PRO_5020336061" description="serine-type D-Ala-D-Ala carboxypeptidase" evidence="16">
    <location>
        <begin position="22"/>
        <end position="416"/>
    </location>
</feature>
<evidence type="ECO:0000256" key="3">
    <source>
        <dbReference type="ARBA" id="ARBA00012448"/>
    </source>
</evidence>
<dbReference type="RefSeq" id="WP_133396218.1">
    <property type="nucleotide sequence ID" value="NZ_SNAA01000005.1"/>
</dbReference>
<evidence type="ECO:0000256" key="5">
    <source>
        <dbReference type="ARBA" id="ARBA00022670"/>
    </source>
</evidence>
<sequence>MVLKRLAAALAAICVALPALAFDTNAEAAWVYDLKTDTVLLSKDAERPLPPASMSKLMTLNMLFEALRDGRVDMDTRFGVSSRAKAMGGSTMFLDETDRPTVEELIQGIIVMSGNDACVVVAEGLAGSEEAFARQMTERARDLGMNESTFANSSGWPAPDHRMSMHDLGILAARLVEEFPDYYGYFAQKEFAFDNRAPQNRFNRNPLLGLGIGADGLKTGHTAEAGYGLVGSAAQGDRRIVFVITGLDSERARADEAERVVNWAFRQFVEKQVVAEGQTVVTADVFMGAAPSVPLVAGRDATLLVPALDQDDLKAAARFTDPVRAPVEAGQELGTLVVSIDGMPDAEIPLIAANAVDKGGFVPRMKVAANDLMARAVTAAFGEDAPETAPAPQTDPAPETDTPEATAQGDAAPAAE</sequence>
<keyword evidence="19" id="KW-1185">Reference proteome</keyword>
<keyword evidence="5" id="KW-0645">Protease</keyword>
<evidence type="ECO:0000256" key="13">
    <source>
        <dbReference type="PIRSR" id="PIRSR618044-2"/>
    </source>
</evidence>
<dbReference type="InterPro" id="IPR037167">
    <property type="entry name" value="Peptidase_S11_C_sf"/>
</dbReference>
<dbReference type="GO" id="GO:0006508">
    <property type="term" value="P:proteolysis"/>
    <property type="evidence" value="ECO:0007669"/>
    <property type="project" value="UniProtKB-KW"/>
</dbReference>
<dbReference type="PANTHER" id="PTHR21581:SF6">
    <property type="entry name" value="TRAFFICKING PROTEIN PARTICLE COMPLEX SUBUNIT 12"/>
    <property type="match status" value="1"/>
</dbReference>
<evidence type="ECO:0000256" key="11">
    <source>
        <dbReference type="ARBA" id="ARBA00034000"/>
    </source>
</evidence>
<reference evidence="18 19" key="1">
    <citation type="submission" date="2019-03" db="EMBL/GenBank/DDBJ databases">
        <title>Primorskyibacter sp. SS33 isolated from sediments.</title>
        <authorList>
            <person name="Xunke S."/>
        </authorList>
    </citation>
    <scope>NUCLEOTIDE SEQUENCE [LARGE SCALE GENOMIC DNA]</scope>
    <source>
        <strain evidence="18 19">SS33</strain>
    </source>
</reference>
<dbReference type="GO" id="GO:0071555">
    <property type="term" value="P:cell wall organization"/>
    <property type="evidence" value="ECO:0007669"/>
    <property type="project" value="UniProtKB-KW"/>
</dbReference>
<evidence type="ECO:0000256" key="15">
    <source>
        <dbReference type="SAM" id="MobiDB-lite"/>
    </source>
</evidence>
<keyword evidence="10" id="KW-0961">Cell wall biogenesis/degradation</keyword>
<keyword evidence="6 16" id="KW-0732">Signal</keyword>
<evidence type="ECO:0000256" key="12">
    <source>
        <dbReference type="PIRSR" id="PIRSR618044-1"/>
    </source>
</evidence>
<feature type="active site" description="Acyl-ester intermediate" evidence="12">
    <location>
        <position position="53"/>
    </location>
</feature>
<dbReference type="GO" id="GO:0009252">
    <property type="term" value="P:peptidoglycan biosynthetic process"/>
    <property type="evidence" value="ECO:0007669"/>
    <property type="project" value="UniProtKB-UniPathway"/>
</dbReference>
<organism evidence="18 19">
    <name type="scientific">Palleronia sediminis</name>
    <dbReference type="NCBI Taxonomy" id="2547833"/>
    <lineage>
        <taxon>Bacteria</taxon>
        <taxon>Pseudomonadati</taxon>
        <taxon>Pseudomonadota</taxon>
        <taxon>Alphaproteobacteria</taxon>
        <taxon>Rhodobacterales</taxon>
        <taxon>Roseobacteraceae</taxon>
        <taxon>Palleronia</taxon>
    </lineage>
</organism>
<dbReference type="AlphaFoldDB" id="A0A4R6ADT0"/>
<evidence type="ECO:0000256" key="6">
    <source>
        <dbReference type="ARBA" id="ARBA00022729"/>
    </source>
</evidence>
<dbReference type="EC" id="3.4.16.4" evidence="3"/>
<dbReference type="InterPro" id="IPR012907">
    <property type="entry name" value="Peptidase_S11_C"/>
</dbReference>
<dbReference type="SUPFAM" id="SSF56601">
    <property type="entry name" value="beta-lactamase/transpeptidase-like"/>
    <property type="match status" value="1"/>
</dbReference>
<keyword evidence="7" id="KW-0378">Hydrolase</keyword>
<proteinExistence type="inferred from homology"/>
<comment type="catalytic activity">
    <reaction evidence="11">
        <text>Preferential cleavage: (Ac)2-L-Lys-D-Ala-|-D-Ala. Also transpeptidation of peptidyl-alanyl moieties that are N-acyl substituents of D-alanine.</text>
        <dbReference type="EC" id="3.4.16.4"/>
    </reaction>
</comment>
<accession>A0A4R6ADT0</accession>
<protein>
    <recommendedName>
        <fullName evidence="3">serine-type D-Ala-D-Ala carboxypeptidase</fullName>
        <ecNumber evidence="3">3.4.16.4</ecNumber>
    </recommendedName>
</protein>
<evidence type="ECO:0000256" key="16">
    <source>
        <dbReference type="SAM" id="SignalP"/>
    </source>
</evidence>
<comment type="similarity">
    <text evidence="2 14">Belongs to the peptidase S11 family.</text>
</comment>
<dbReference type="InterPro" id="IPR001967">
    <property type="entry name" value="Peptidase_S11_N"/>
</dbReference>
<keyword evidence="9" id="KW-0573">Peptidoglycan synthesis</keyword>
<comment type="pathway">
    <text evidence="1">Cell wall biogenesis; peptidoglycan biosynthesis.</text>
</comment>
<name>A0A4R6ADT0_9RHOB</name>
<feature type="active site" description="Proton acceptor" evidence="12">
    <location>
        <position position="56"/>
    </location>
</feature>
<comment type="caution">
    <text evidence="18">The sequence shown here is derived from an EMBL/GenBank/DDBJ whole genome shotgun (WGS) entry which is preliminary data.</text>
</comment>
<evidence type="ECO:0000313" key="19">
    <source>
        <dbReference type="Proteomes" id="UP000295701"/>
    </source>
</evidence>
<dbReference type="GO" id="GO:0009002">
    <property type="term" value="F:serine-type D-Ala-D-Ala carboxypeptidase activity"/>
    <property type="evidence" value="ECO:0007669"/>
    <property type="project" value="UniProtKB-EC"/>
</dbReference>
<dbReference type="Pfam" id="PF00768">
    <property type="entry name" value="Peptidase_S11"/>
    <property type="match status" value="1"/>
</dbReference>
<feature type="active site" evidence="12">
    <location>
        <position position="113"/>
    </location>
</feature>
<evidence type="ECO:0000256" key="7">
    <source>
        <dbReference type="ARBA" id="ARBA00022801"/>
    </source>
</evidence>
<evidence type="ECO:0000256" key="10">
    <source>
        <dbReference type="ARBA" id="ARBA00023316"/>
    </source>
</evidence>
<dbReference type="Gene3D" id="2.60.410.10">
    <property type="entry name" value="D-Ala-D-Ala carboxypeptidase, C-terminal domain"/>
    <property type="match status" value="1"/>
</dbReference>
<dbReference type="GO" id="GO:0008360">
    <property type="term" value="P:regulation of cell shape"/>
    <property type="evidence" value="ECO:0007669"/>
    <property type="project" value="UniProtKB-KW"/>
</dbReference>
<dbReference type="InterPro" id="IPR012338">
    <property type="entry name" value="Beta-lactam/transpept-like"/>
</dbReference>
<dbReference type="Gene3D" id="3.40.710.10">
    <property type="entry name" value="DD-peptidase/beta-lactamase superfamily"/>
    <property type="match status" value="1"/>
</dbReference>
<evidence type="ECO:0000256" key="14">
    <source>
        <dbReference type="RuleBase" id="RU004016"/>
    </source>
</evidence>
<dbReference type="SMART" id="SM00936">
    <property type="entry name" value="PBP5_C"/>
    <property type="match status" value="1"/>
</dbReference>
<dbReference type="UniPathway" id="UPA00219"/>
<evidence type="ECO:0000256" key="2">
    <source>
        <dbReference type="ARBA" id="ARBA00007164"/>
    </source>
</evidence>
<gene>
    <name evidence="18" type="ORF">E2L08_06280</name>
</gene>